<dbReference type="AlphaFoldDB" id="A0A2R8A8E3"/>
<evidence type="ECO:0000313" key="1">
    <source>
        <dbReference type="EMBL" id="SPF28496.1"/>
    </source>
</evidence>
<keyword evidence="2" id="KW-1185">Reference proteome</keyword>
<proteinExistence type="predicted"/>
<sequence>MTSEAVWWFEGFWEEDHCRAPVAAYADTGQDPVQVIGRLSKELRQREIKFGRKAGPDCLFVSDPNRRSDREFDDLGPMTMRGILISGAMIDLFTDFELGASQVLELPMYEGLGKQLSSPSGLKQPDLTRPVPGRWGLLHVRERKNSLIDDRCSGVSFRIRKAWMENPPLMAEVPYRNSQTVIGLDATKANAGPDLWFEERIDDVPFISDCLRRAILDAGLRVPTMKWLKQARLY</sequence>
<dbReference type="EMBL" id="OMKW01000001">
    <property type="protein sequence ID" value="SPF28496.1"/>
    <property type="molecule type" value="Genomic_DNA"/>
</dbReference>
<gene>
    <name evidence="1" type="ORF">POI8812_00797</name>
</gene>
<reference evidence="1 2" key="1">
    <citation type="submission" date="2018-03" db="EMBL/GenBank/DDBJ databases">
        <authorList>
            <person name="Keele B.F."/>
        </authorList>
    </citation>
    <scope>NUCLEOTIDE SEQUENCE [LARGE SCALE GENOMIC DNA]</scope>
    <source>
        <strain evidence="1 2">CeCT 8812</strain>
    </source>
</reference>
<protein>
    <submittedName>
        <fullName evidence="1">Uncharacterized protein</fullName>
    </submittedName>
</protein>
<dbReference type="Proteomes" id="UP000244932">
    <property type="component" value="Unassembled WGS sequence"/>
</dbReference>
<accession>A0A2R8A8E3</accession>
<evidence type="ECO:0000313" key="2">
    <source>
        <dbReference type="Proteomes" id="UP000244932"/>
    </source>
</evidence>
<organism evidence="1 2">
    <name type="scientific">Pontivivens insulae</name>
    <dbReference type="NCBI Taxonomy" id="1639689"/>
    <lineage>
        <taxon>Bacteria</taxon>
        <taxon>Pseudomonadati</taxon>
        <taxon>Pseudomonadota</taxon>
        <taxon>Alphaproteobacteria</taxon>
        <taxon>Rhodobacterales</taxon>
        <taxon>Paracoccaceae</taxon>
        <taxon>Pontivivens</taxon>
    </lineage>
</organism>
<name>A0A2R8A8E3_9RHOB</name>
<dbReference type="RefSeq" id="WP_108781190.1">
    <property type="nucleotide sequence ID" value="NZ_OMKW01000001.1"/>
</dbReference>
<dbReference type="OrthoDB" id="7675848at2"/>